<proteinExistence type="predicted"/>
<gene>
    <name evidence="2" type="ORF">AVEN_164213_1</name>
</gene>
<feature type="region of interest" description="Disordered" evidence="1">
    <location>
        <begin position="46"/>
        <end position="69"/>
    </location>
</feature>
<accession>A0A4Y2QQG7</accession>
<dbReference type="OrthoDB" id="10255210at2759"/>
<protein>
    <submittedName>
        <fullName evidence="2">Uncharacterized protein</fullName>
    </submittedName>
</protein>
<feature type="compositionally biased region" description="Basic and acidic residues" evidence="1">
    <location>
        <begin position="54"/>
        <end position="69"/>
    </location>
</feature>
<name>A0A4Y2QQG7_ARAVE</name>
<comment type="caution">
    <text evidence="2">The sequence shown here is derived from an EMBL/GenBank/DDBJ whole genome shotgun (WGS) entry which is preliminary data.</text>
</comment>
<sequence length="69" mass="7894">MSSLNSTLAADFYIGQKFVPVVNCFTLTDADRFVLTFMEQHPEIYPSGQLARNPSEKYEDEKLKSDVEM</sequence>
<dbReference type="Proteomes" id="UP000499080">
    <property type="component" value="Unassembled WGS sequence"/>
</dbReference>
<evidence type="ECO:0000313" key="3">
    <source>
        <dbReference type="Proteomes" id="UP000499080"/>
    </source>
</evidence>
<organism evidence="2 3">
    <name type="scientific">Araneus ventricosus</name>
    <name type="common">Orbweaver spider</name>
    <name type="synonym">Epeira ventricosa</name>
    <dbReference type="NCBI Taxonomy" id="182803"/>
    <lineage>
        <taxon>Eukaryota</taxon>
        <taxon>Metazoa</taxon>
        <taxon>Ecdysozoa</taxon>
        <taxon>Arthropoda</taxon>
        <taxon>Chelicerata</taxon>
        <taxon>Arachnida</taxon>
        <taxon>Araneae</taxon>
        <taxon>Araneomorphae</taxon>
        <taxon>Entelegynae</taxon>
        <taxon>Araneoidea</taxon>
        <taxon>Araneidae</taxon>
        <taxon>Araneus</taxon>
    </lineage>
</organism>
<reference evidence="2 3" key="1">
    <citation type="journal article" date="2019" name="Sci. Rep.">
        <title>Orb-weaving spider Araneus ventricosus genome elucidates the spidroin gene catalogue.</title>
        <authorList>
            <person name="Kono N."/>
            <person name="Nakamura H."/>
            <person name="Ohtoshi R."/>
            <person name="Moran D.A.P."/>
            <person name="Shinohara A."/>
            <person name="Yoshida Y."/>
            <person name="Fujiwara M."/>
            <person name="Mori M."/>
            <person name="Tomita M."/>
            <person name="Arakawa K."/>
        </authorList>
    </citation>
    <scope>NUCLEOTIDE SEQUENCE [LARGE SCALE GENOMIC DNA]</scope>
</reference>
<evidence type="ECO:0000256" key="1">
    <source>
        <dbReference type="SAM" id="MobiDB-lite"/>
    </source>
</evidence>
<dbReference type="AlphaFoldDB" id="A0A4Y2QQG7"/>
<dbReference type="EMBL" id="BGPR01014511">
    <property type="protein sequence ID" value="GBN65508.1"/>
    <property type="molecule type" value="Genomic_DNA"/>
</dbReference>
<evidence type="ECO:0000313" key="2">
    <source>
        <dbReference type="EMBL" id="GBN65508.1"/>
    </source>
</evidence>
<keyword evidence="3" id="KW-1185">Reference proteome</keyword>